<name>A0A8H3E4R2_9AGAM</name>
<evidence type="ECO:0000256" key="1">
    <source>
        <dbReference type="SAM" id="MobiDB-lite"/>
    </source>
</evidence>
<evidence type="ECO:0008006" key="4">
    <source>
        <dbReference type="Google" id="ProtNLM"/>
    </source>
</evidence>
<dbReference type="Proteomes" id="UP000663827">
    <property type="component" value="Unassembled WGS sequence"/>
</dbReference>
<dbReference type="AlphaFoldDB" id="A0A8H3E4R2"/>
<feature type="region of interest" description="Disordered" evidence="1">
    <location>
        <begin position="1"/>
        <end position="32"/>
    </location>
</feature>
<comment type="caution">
    <text evidence="2">The sequence shown here is derived from an EMBL/GenBank/DDBJ whole genome shotgun (WGS) entry which is preliminary data.</text>
</comment>
<proteinExistence type="predicted"/>
<gene>
    <name evidence="2" type="ORF">RDB_LOCUS83852</name>
</gene>
<dbReference type="SUPFAM" id="SSF52047">
    <property type="entry name" value="RNI-like"/>
    <property type="match status" value="1"/>
</dbReference>
<accession>A0A8H3E4R2</accession>
<reference evidence="2" key="1">
    <citation type="submission" date="2021-01" db="EMBL/GenBank/DDBJ databases">
        <authorList>
            <person name="Kaushik A."/>
        </authorList>
    </citation>
    <scope>NUCLEOTIDE SEQUENCE</scope>
    <source>
        <strain evidence="2">AG5</strain>
    </source>
</reference>
<evidence type="ECO:0000313" key="3">
    <source>
        <dbReference type="Proteomes" id="UP000663827"/>
    </source>
</evidence>
<evidence type="ECO:0000313" key="2">
    <source>
        <dbReference type="EMBL" id="CAE7146455.1"/>
    </source>
</evidence>
<sequence>MSKVEKSQNETSSAVQKWENTENEPSGTPPAYPQSCPSLETFSCGPDSLPNEILEEIFIYVVYTPGPDETRFPEIKKGIRRIFWRLHCLMAVCSTWRNLVINLPKLWTVIPMAGIHYYLPTSEAVSLALQRSQATSKYRVLHLVAVLSYHLNCPLAPIEHTGLPQYATINIEVQSYSLLYPIAGLLKKVIKFQDPVFLSELSLHHDHCQRPHGGYRFSRPQQNDYLDYQMSDEQYDKLLELLGNVRILRLRNINIHWNTVRLTQVVHFHLQSVVLGNHDELVEFLLMLQHAPRLQTLKLISVDALNRVTNQLYPIPEKIALPELESLVLSDVSFNVLQVVLNSIAPGSHRTKVALTRKSGTTTYDLYHPEGDGSDEEEVQEEVGSKELLDLLKSSNVHTVRYDVSGSKSRWVDQEHLRRMLRSLPSLKSLIMTGWRWDLGVILALKRPRSDKPFPYLTELVIVHGGHIRDARYLPHIAAGHSLRTLVVDGANTLGKHEKIIQRLRGVVPDFRFDPHPEQVEELNHSTWRLW</sequence>
<dbReference type="Gene3D" id="1.20.1280.50">
    <property type="match status" value="1"/>
</dbReference>
<protein>
    <recommendedName>
        <fullName evidence="4">F-box domain-containing protein</fullName>
    </recommendedName>
</protein>
<organism evidence="2 3">
    <name type="scientific">Rhizoctonia solani</name>
    <dbReference type="NCBI Taxonomy" id="456999"/>
    <lineage>
        <taxon>Eukaryota</taxon>
        <taxon>Fungi</taxon>
        <taxon>Dikarya</taxon>
        <taxon>Basidiomycota</taxon>
        <taxon>Agaricomycotina</taxon>
        <taxon>Agaricomycetes</taxon>
        <taxon>Cantharellales</taxon>
        <taxon>Ceratobasidiaceae</taxon>
        <taxon>Rhizoctonia</taxon>
    </lineage>
</organism>
<dbReference type="EMBL" id="CAJNJQ010001706">
    <property type="protein sequence ID" value="CAE7146455.1"/>
    <property type="molecule type" value="Genomic_DNA"/>
</dbReference>